<dbReference type="EMBL" id="UYYG01001151">
    <property type="protein sequence ID" value="VDN55121.1"/>
    <property type="molecule type" value="Genomic_DNA"/>
</dbReference>
<evidence type="ECO:0000256" key="4">
    <source>
        <dbReference type="SAM" id="Phobius"/>
    </source>
</evidence>
<dbReference type="InterPro" id="IPR019498">
    <property type="entry name" value="MENTAL"/>
</dbReference>
<dbReference type="SUPFAM" id="SSF55961">
    <property type="entry name" value="Bet v1-like"/>
    <property type="match status" value="1"/>
</dbReference>
<evidence type="ECO:0000313" key="9">
    <source>
        <dbReference type="Proteomes" id="UP000274756"/>
    </source>
</evidence>
<dbReference type="WBParaSite" id="DME_0000073401-mRNA-1">
    <property type="protein sequence ID" value="DME_0000073401-mRNA-1"/>
    <property type="gene ID" value="DME_0000073401"/>
</dbReference>
<name>A0A158Q2S0_DRAME</name>
<dbReference type="GO" id="GO:0031902">
    <property type="term" value="C:late endosome membrane"/>
    <property type="evidence" value="ECO:0007669"/>
    <property type="project" value="TreeGrafter"/>
</dbReference>
<dbReference type="AlphaFoldDB" id="A0A158Q2S0"/>
<evidence type="ECO:0000313" key="10">
    <source>
        <dbReference type="WBParaSite" id="DME_0000073401-mRNA-1"/>
    </source>
</evidence>
<dbReference type="InterPro" id="IPR002913">
    <property type="entry name" value="START_lipid-bd_dom"/>
</dbReference>
<feature type="transmembrane region" description="Helical" evidence="4">
    <location>
        <begin position="40"/>
        <end position="57"/>
    </location>
</feature>
<dbReference type="PROSITE" id="PS50848">
    <property type="entry name" value="START"/>
    <property type="match status" value="1"/>
</dbReference>
<organism evidence="8 10">
    <name type="scientific">Dracunculus medinensis</name>
    <name type="common">Guinea worm</name>
    <dbReference type="NCBI Taxonomy" id="318479"/>
    <lineage>
        <taxon>Eukaryota</taxon>
        <taxon>Metazoa</taxon>
        <taxon>Ecdysozoa</taxon>
        <taxon>Nematoda</taxon>
        <taxon>Chromadorea</taxon>
        <taxon>Rhabditida</taxon>
        <taxon>Spirurina</taxon>
        <taxon>Dracunculoidea</taxon>
        <taxon>Dracunculidae</taxon>
        <taxon>Dracunculus</taxon>
    </lineage>
</organism>
<evidence type="ECO:0000256" key="2">
    <source>
        <dbReference type="ARBA" id="ARBA00022692"/>
    </source>
</evidence>
<dbReference type="InterPro" id="IPR023393">
    <property type="entry name" value="START-like_dom_sf"/>
</dbReference>
<dbReference type="GO" id="GO:0140284">
    <property type="term" value="C:endoplasmic reticulum-endosome membrane contact site"/>
    <property type="evidence" value="ECO:0007669"/>
    <property type="project" value="TreeGrafter"/>
</dbReference>
<dbReference type="PANTHER" id="PTHR46121">
    <property type="entry name" value="STEROIDOGENIC ACUTE REGULATORY PROTEIN-LIKE"/>
    <property type="match status" value="1"/>
</dbReference>
<evidence type="ECO:0000256" key="3">
    <source>
        <dbReference type="ARBA" id="ARBA00023136"/>
    </source>
</evidence>
<reference evidence="7 9" key="2">
    <citation type="submission" date="2018-11" db="EMBL/GenBank/DDBJ databases">
        <authorList>
            <consortium name="Pathogen Informatics"/>
        </authorList>
    </citation>
    <scope>NUCLEOTIDE SEQUENCE [LARGE SCALE GENOMIC DNA]</scope>
</reference>
<dbReference type="STRING" id="318479.A0A158Q2S0"/>
<feature type="transmembrane region" description="Helical" evidence="4">
    <location>
        <begin position="89"/>
        <end position="108"/>
    </location>
</feature>
<dbReference type="PROSITE" id="PS51439">
    <property type="entry name" value="MENTAL"/>
    <property type="match status" value="1"/>
</dbReference>
<feature type="domain" description="START" evidence="5">
    <location>
        <begin position="247"/>
        <end position="434"/>
    </location>
</feature>
<dbReference type="SMART" id="SM00234">
    <property type="entry name" value="START"/>
    <property type="match status" value="1"/>
</dbReference>
<keyword evidence="2 4" id="KW-0812">Transmembrane</keyword>
<feature type="transmembrane region" description="Helical" evidence="4">
    <location>
        <begin position="141"/>
        <end position="161"/>
    </location>
</feature>
<dbReference type="OrthoDB" id="5912992at2759"/>
<comment type="subcellular location">
    <subcellularLocation>
        <location evidence="1">Membrane</location>
        <topology evidence="1">Multi-pass membrane protein</topology>
    </subcellularLocation>
</comment>
<dbReference type="Pfam" id="PF10457">
    <property type="entry name" value="MENTAL"/>
    <property type="match status" value="1"/>
</dbReference>
<accession>A0A158Q2S0</accession>
<dbReference type="GO" id="GO:0005765">
    <property type="term" value="C:lysosomal membrane"/>
    <property type="evidence" value="ECO:0007669"/>
    <property type="project" value="TreeGrafter"/>
</dbReference>
<dbReference type="Proteomes" id="UP000038040">
    <property type="component" value="Unplaced"/>
</dbReference>
<feature type="transmembrane region" description="Helical" evidence="4">
    <location>
        <begin position="115"/>
        <end position="135"/>
    </location>
</feature>
<proteinExistence type="predicted"/>
<dbReference type="GO" id="GO:0005789">
    <property type="term" value="C:endoplasmic reticulum membrane"/>
    <property type="evidence" value="ECO:0007669"/>
    <property type="project" value="TreeGrafter"/>
</dbReference>
<evidence type="ECO:0000259" key="5">
    <source>
        <dbReference type="PROSITE" id="PS50848"/>
    </source>
</evidence>
<dbReference type="Gene3D" id="3.30.530.20">
    <property type="match status" value="1"/>
</dbReference>
<dbReference type="InterPro" id="IPR051869">
    <property type="entry name" value="STARD3"/>
</dbReference>
<dbReference type="Proteomes" id="UP000274756">
    <property type="component" value="Unassembled WGS sequence"/>
</dbReference>
<dbReference type="GO" id="GO:0099044">
    <property type="term" value="P:vesicle tethering to endoplasmic reticulum"/>
    <property type="evidence" value="ECO:0007669"/>
    <property type="project" value="TreeGrafter"/>
</dbReference>
<reference evidence="10" key="1">
    <citation type="submission" date="2016-04" db="UniProtKB">
        <authorList>
            <consortium name="WormBaseParasite"/>
        </authorList>
    </citation>
    <scope>IDENTIFICATION</scope>
</reference>
<dbReference type="Pfam" id="PF01852">
    <property type="entry name" value="START"/>
    <property type="match status" value="1"/>
</dbReference>
<keyword evidence="4" id="KW-1133">Transmembrane helix</keyword>
<sequence>MSSNEPISFRNVHTKNAFDVVKLLFVIGFLKFKFKDRRRFLIVSIFDFCFITLLWLICTVTKGNDWSTVFKKEINIFEPNFLKVSLFDIVIVAVCRMTIVLFFYAVLLIKHWVPVGVTTGVTTLFLVIKVLFFFSPAQGTLPQYLVILSSFIIAWFELWLMPFRVLPRERRNLTSQENSLTVATVRNVLTDEEFRSAMEFSSGSESDMENAPKVPLEGRLFSKEQYIAAVNNAEIAVKRLYEQVGTWKIVSRDPEIRFCEQNRLYFLRTEINCSAESLFRAVWKDNKLWNQQILETKILLHIDPSIEVIHCISAPAMRGYISSRDFLDVRKNHVDTSNSIYEGYYVSVDSAILPPNPNGKIIRGYNGPNLIRVSKSLTSSKMCIFEWLIDNDVKPSLFSLFQGGVPKRIIERTMCSFLVAYIKNLQNFIQDCSSEYP</sequence>
<evidence type="ECO:0000313" key="8">
    <source>
        <dbReference type="Proteomes" id="UP000038040"/>
    </source>
</evidence>
<evidence type="ECO:0000259" key="6">
    <source>
        <dbReference type="PROSITE" id="PS51439"/>
    </source>
</evidence>
<protein>
    <submittedName>
        <fullName evidence="10">START domain-containing protein</fullName>
    </submittedName>
</protein>
<evidence type="ECO:0000313" key="7">
    <source>
        <dbReference type="EMBL" id="VDN55121.1"/>
    </source>
</evidence>
<dbReference type="GO" id="GO:0008289">
    <property type="term" value="F:lipid binding"/>
    <property type="evidence" value="ECO:0007669"/>
    <property type="project" value="InterPro"/>
</dbReference>
<feature type="domain" description="MENTAL" evidence="6">
    <location>
        <begin position="33"/>
        <end position="210"/>
    </location>
</feature>
<gene>
    <name evidence="7" type="ORF">DME_LOCUS5094</name>
</gene>
<evidence type="ECO:0000256" key="1">
    <source>
        <dbReference type="ARBA" id="ARBA00004141"/>
    </source>
</evidence>
<keyword evidence="3 4" id="KW-0472">Membrane</keyword>
<keyword evidence="9" id="KW-1185">Reference proteome</keyword>
<dbReference type="PANTHER" id="PTHR46121:SF4">
    <property type="entry name" value="STEROIDOGENIC ACUTE REGULATORY PROTEIN-LIKE"/>
    <property type="match status" value="1"/>
</dbReference>